<name>A0A8S5SD84_9CAUD</name>
<accession>A0A8S5SD84</accession>
<protein>
    <submittedName>
        <fullName evidence="1">Uncharacterized protein</fullName>
    </submittedName>
</protein>
<dbReference type="EMBL" id="BK032573">
    <property type="protein sequence ID" value="DAF48763.1"/>
    <property type="molecule type" value="Genomic_DNA"/>
</dbReference>
<reference evidence="1" key="1">
    <citation type="journal article" date="2021" name="Proc. Natl. Acad. Sci. U.S.A.">
        <title>A Catalog of Tens of Thousands of Viruses from Human Metagenomes Reveals Hidden Associations with Chronic Diseases.</title>
        <authorList>
            <person name="Tisza M.J."/>
            <person name="Buck C.B."/>
        </authorList>
    </citation>
    <scope>NUCLEOTIDE SEQUENCE</scope>
    <source>
        <strain evidence="1">Ctt1f11</strain>
    </source>
</reference>
<organism evidence="1">
    <name type="scientific">Siphoviridae sp. ctt1f11</name>
    <dbReference type="NCBI Taxonomy" id="2827959"/>
    <lineage>
        <taxon>Viruses</taxon>
        <taxon>Duplodnaviria</taxon>
        <taxon>Heunggongvirae</taxon>
        <taxon>Uroviricota</taxon>
        <taxon>Caudoviricetes</taxon>
    </lineage>
</organism>
<sequence length="139" mass="15042">MISVLKTLIEIEKMLAMVETRKLLWSNPRPNSEFSSQSLSIEGSYDEYIIEWSDYMGENARSSLSLKKGESVKFCAPSIGGGGTNFWTNGRTVASSGSGSSHRITFGAGTYKSQGNTSTATTNAAMIPVRIYGIKKLGN</sequence>
<evidence type="ECO:0000313" key="1">
    <source>
        <dbReference type="EMBL" id="DAF48763.1"/>
    </source>
</evidence>
<proteinExistence type="predicted"/>